<keyword evidence="1" id="KW-0732">Signal</keyword>
<evidence type="ECO:0000259" key="2">
    <source>
        <dbReference type="Pfam" id="PF08239"/>
    </source>
</evidence>
<evidence type="ECO:0000313" key="3">
    <source>
        <dbReference type="EMBL" id="AFL75962.1"/>
    </source>
</evidence>
<evidence type="ECO:0000256" key="1">
    <source>
        <dbReference type="SAM" id="SignalP"/>
    </source>
</evidence>
<protein>
    <submittedName>
        <fullName evidence="3">SH3 domain-containing protein</fullName>
    </submittedName>
</protein>
<dbReference type="Gene3D" id="2.30.30.40">
    <property type="entry name" value="SH3 Domains"/>
    <property type="match status" value="1"/>
</dbReference>
<feature type="signal peptide" evidence="1">
    <location>
        <begin position="1"/>
        <end position="47"/>
    </location>
</feature>
<evidence type="ECO:0000313" key="4">
    <source>
        <dbReference type="Proteomes" id="UP000006062"/>
    </source>
</evidence>
<keyword evidence="4" id="KW-1185">Reference proteome</keyword>
<dbReference type="Proteomes" id="UP000006062">
    <property type="component" value="Chromosome"/>
</dbReference>
<dbReference type="AlphaFoldDB" id="I3YG44"/>
<gene>
    <name evidence="3" type="ordered locus">Thivi_4143</name>
</gene>
<feature type="chain" id="PRO_5003683039" evidence="1">
    <location>
        <begin position="48"/>
        <end position="146"/>
    </location>
</feature>
<organism evidence="3 4">
    <name type="scientific">Thiocystis violascens (strain ATCC 17096 / DSM 198 / 6111)</name>
    <name type="common">Chromatium violascens</name>
    <dbReference type="NCBI Taxonomy" id="765911"/>
    <lineage>
        <taxon>Bacteria</taxon>
        <taxon>Pseudomonadati</taxon>
        <taxon>Pseudomonadota</taxon>
        <taxon>Gammaproteobacteria</taxon>
        <taxon>Chromatiales</taxon>
        <taxon>Chromatiaceae</taxon>
        <taxon>Thiocystis</taxon>
    </lineage>
</organism>
<name>I3YG44_THIV6</name>
<sequence length="146" mass="15408">MPGIGASLYDRSQTDSLKPKAPWKRTLMKTPAISLLACLLAAAPLLADGTPRASAAAPAGDFADGLAGGPDFWEVTGVASGDTLHLRAGPSARERVVGDLPNGSIIRNLGCTMTGDQRWCQVARPEDSRSQGWVAGRYLRESSYQP</sequence>
<dbReference type="HOGENOM" id="CLU_1776627_0_0_6"/>
<dbReference type="Pfam" id="PF08239">
    <property type="entry name" value="SH3_3"/>
    <property type="match status" value="1"/>
</dbReference>
<feature type="domain" description="SH3b" evidence="2">
    <location>
        <begin position="83"/>
        <end position="139"/>
    </location>
</feature>
<proteinExistence type="predicted"/>
<dbReference type="InterPro" id="IPR003646">
    <property type="entry name" value="SH3-like_bac-type"/>
</dbReference>
<dbReference type="STRING" id="765911.Thivi_4143"/>
<dbReference type="KEGG" id="tvi:Thivi_4143"/>
<accession>I3YG44</accession>
<dbReference type="eggNOG" id="COG4991">
    <property type="taxonomic scope" value="Bacteria"/>
</dbReference>
<reference evidence="3 4" key="1">
    <citation type="submission" date="2012-06" db="EMBL/GenBank/DDBJ databases">
        <title>Complete sequence of Thiocystis violascens DSM 198.</title>
        <authorList>
            <consortium name="US DOE Joint Genome Institute"/>
            <person name="Lucas S."/>
            <person name="Han J."/>
            <person name="Lapidus A."/>
            <person name="Cheng J.-F."/>
            <person name="Goodwin L."/>
            <person name="Pitluck S."/>
            <person name="Peters L."/>
            <person name="Ovchinnikova G."/>
            <person name="Teshima H."/>
            <person name="Detter J.C."/>
            <person name="Han C."/>
            <person name="Tapia R."/>
            <person name="Land M."/>
            <person name="Hauser L."/>
            <person name="Kyrpides N."/>
            <person name="Ivanova N."/>
            <person name="Pagani I."/>
            <person name="Vogl K."/>
            <person name="Liu Z."/>
            <person name="Frigaard N.-U."/>
            <person name="Bryant D."/>
            <person name="Woyke T."/>
        </authorList>
    </citation>
    <scope>NUCLEOTIDE SEQUENCE [LARGE SCALE GENOMIC DNA]</scope>
    <source>
        <strain evidence="4">ATCC 17096 / DSM 198 / 6111</strain>
    </source>
</reference>
<dbReference type="EMBL" id="CP003154">
    <property type="protein sequence ID" value="AFL75962.1"/>
    <property type="molecule type" value="Genomic_DNA"/>
</dbReference>